<evidence type="ECO:0000259" key="1">
    <source>
        <dbReference type="Pfam" id="PF18480"/>
    </source>
</evidence>
<dbReference type="AlphaFoldDB" id="A0A2S2CPV5"/>
<feature type="domain" description="DUF5615" evidence="1">
    <location>
        <begin position="1"/>
        <end position="98"/>
    </location>
</feature>
<keyword evidence="3" id="KW-1185">Reference proteome</keyword>
<protein>
    <recommendedName>
        <fullName evidence="1">DUF5615 domain-containing protein</fullName>
    </recommendedName>
</protein>
<proteinExistence type="predicted"/>
<sequence length="120" mass="13282">MFFLLDENVAKCCAEPTPVYTAQRSIHVEGLGPQAPDLDIFRFVLAAGCILVTKDGDDFESIMREWGEPVPMVVFPGATRAAEQRSLLLRAAAIIEDEVRQAPVRQFTFDGDGTLVSYDF</sequence>
<dbReference type="RefSeq" id="WP_109326719.1">
    <property type="nucleotide sequence ID" value="NZ_CP029353.1"/>
</dbReference>
<dbReference type="Proteomes" id="UP000245629">
    <property type="component" value="Chromosome 2"/>
</dbReference>
<dbReference type="InterPro" id="IPR041049">
    <property type="entry name" value="DUF5615"/>
</dbReference>
<dbReference type="EMBL" id="CP029353">
    <property type="protein sequence ID" value="AWK86531.1"/>
    <property type="molecule type" value="Genomic_DNA"/>
</dbReference>
<dbReference type="KEGG" id="azz:DEW08_10020"/>
<reference evidence="3" key="1">
    <citation type="submission" date="2018-05" db="EMBL/GenBank/DDBJ databases">
        <title>Azospirillum thermophila sp. nov., a novel isolated from hot spring.</title>
        <authorList>
            <person name="Zhao Z."/>
        </authorList>
    </citation>
    <scope>NUCLEOTIDE SEQUENCE [LARGE SCALE GENOMIC DNA]</scope>
    <source>
        <strain evidence="3">CFH 70021</strain>
    </source>
</reference>
<evidence type="ECO:0000313" key="3">
    <source>
        <dbReference type="Proteomes" id="UP000245629"/>
    </source>
</evidence>
<organism evidence="2 3">
    <name type="scientific">Azospirillum thermophilum</name>
    <dbReference type="NCBI Taxonomy" id="2202148"/>
    <lineage>
        <taxon>Bacteria</taxon>
        <taxon>Pseudomonadati</taxon>
        <taxon>Pseudomonadota</taxon>
        <taxon>Alphaproteobacteria</taxon>
        <taxon>Rhodospirillales</taxon>
        <taxon>Azospirillaceae</taxon>
        <taxon>Azospirillum</taxon>
    </lineage>
</organism>
<name>A0A2S2CPV5_9PROT</name>
<accession>A0A2S2CPV5</accession>
<gene>
    <name evidence="2" type="ORF">DEW08_10020</name>
</gene>
<evidence type="ECO:0000313" key="2">
    <source>
        <dbReference type="EMBL" id="AWK86531.1"/>
    </source>
</evidence>
<dbReference type="Pfam" id="PF18480">
    <property type="entry name" value="DUF5615"/>
    <property type="match status" value="1"/>
</dbReference>
<dbReference type="OrthoDB" id="7363756at2"/>